<keyword evidence="6" id="KW-1185">Reference proteome</keyword>
<dbReference type="InterPro" id="IPR001055">
    <property type="entry name" value="Adrenodoxin-like"/>
</dbReference>
<evidence type="ECO:0000313" key="5">
    <source>
        <dbReference type="EMBL" id="MCD1116272.1"/>
    </source>
</evidence>
<dbReference type="PANTHER" id="PTHR23426">
    <property type="entry name" value="FERREDOXIN/ADRENODOXIN"/>
    <property type="match status" value="1"/>
</dbReference>
<protein>
    <submittedName>
        <fullName evidence="5">Ferredoxin</fullName>
    </submittedName>
</protein>
<dbReference type="InterPro" id="IPR036010">
    <property type="entry name" value="2Fe-2S_ferredoxin-like_sf"/>
</dbReference>
<accession>A0A9Q3V0U8</accession>
<dbReference type="AlphaFoldDB" id="A0A9Q3V0U8"/>
<organism evidence="5 6">
    <name type="scientific">Chryseobacterium turcicum</name>
    <dbReference type="NCBI Taxonomy" id="2898076"/>
    <lineage>
        <taxon>Bacteria</taxon>
        <taxon>Pseudomonadati</taxon>
        <taxon>Bacteroidota</taxon>
        <taxon>Flavobacteriia</taxon>
        <taxon>Flavobacteriales</taxon>
        <taxon>Weeksellaceae</taxon>
        <taxon>Chryseobacterium group</taxon>
        <taxon>Chryseobacterium</taxon>
    </lineage>
</organism>
<name>A0A9Q3V0U8_9FLAO</name>
<dbReference type="EMBL" id="JAJNAY010000001">
    <property type="protein sequence ID" value="MCD1116272.1"/>
    <property type="molecule type" value="Genomic_DNA"/>
</dbReference>
<dbReference type="RefSeq" id="WP_230667592.1">
    <property type="nucleotide sequence ID" value="NZ_JAJNAY010000001.1"/>
</dbReference>
<evidence type="ECO:0000256" key="2">
    <source>
        <dbReference type="ARBA" id="ARBA00022723"/>
    </source>
</evidence>
<gene>
    <name evidence="5" type="ORF">LO744_05305</name>
</gene>
<dbReference type="PANTHER" id="PTHR23426:SF63">
    <property type="entry name" value="TRANSFER PROTEIN, PUTATIVE-RELATED"/>
    <property type="match status" value="1"/>
</dbReference>
<evidence type="ECO:0000313" key="6">
    <source>
        <dbReference type="Proteomes" id="UP001108025"/>
    </source>
</evidence>
<evidence type="ECO:0000256" key="4">
    <source>
        <dbReference type="ARBA" id="ARBA00023014"/>
    </source>
</evidence>
<dbReference type="SUPFAM" id="SSF54292">
    <property type="entry name" value="2Fe-2S ferredoxin-like"/>
    <property type="match status" value="1"/>
</dbReference>
<dbReference type="Gene3D" id="3.10.20.30">
    <property type="match status" value="1"/>
</dbReference>
<dbReference type="GO" id="GO:0046872">
    <property type="term" value="F:metal ion binding"/>
    <property type="evidence" value="ECO:0007669"/>
    <property type="project" value="UniProtKB-KW"/>
</dbReference>
<dbReference type="GO" id="GO:0009055">
    <property type="term" value="F:electron transfer activity"/>
    <property type="evidence" value="ECO:0007669"/>
    <property type="project" value="TreeGrafter"/>
</dbReference>
<evidence type="ECO:0000256" key="3">
    <source>
        <dbReference type="ARBA" id="ARBA00023004"/>
    </source>
</evidence>
<keyword evidence="1" id="KW-0001">2Fe-2S</keyword>
<dbReference type="InterPro" id="IPR012675">
    <property type="entry name" value="Beta-grasp_dom_sf"/>
</dbReference>
<comment type="caution">
    <text evidence="5">The sequence shown here is derived from an EMBL/GenBank/DDBJ whole genome shotgun (WGS) entry which is preliminary data.</text>
</comment>
<reference evidence="5" key="1">
    <citation type="submission" date="2021-11" db="EMBL/GenBank/DDBJ databases">
        <title>Description of novel Chryseobacterium species.</title>
        <authorList>
            <person name="Saticioglu I.B."/>
            <person name="Ay H."/>
            <person name="Altun S."/>
            <person name="Duman M."/>
        </authorList>
    </citation>
    <scope>NUCLEOTIDE SEQUENCE</scope>
    <source>
        <strain evidence="5">C-17</strain>
    </source>
</reference>
<proteinExistence type="predicted"/>
<evidence type="ECO:0000256" key="1">
    <source>
        <dbReference type="ARBA" id="ARBA00022714"/>
    </source>
</evidence>
<dbReference type="GO" id="GO:0140647">
    <property type="term" value="P:P450-containing electron transport chain"/>
    <property type="evidence" value="ECO:0007669"/>
    <property type="project" value="InterPro"/>
</dbReference>
<keyword evidence="3" id="KW-0408">Iron</keyword>
<sequence>MSDINIKITDREGVTHDIAAPTDMSMNLMEIIRAYELAEEGTIGVCGGMAMCASCQVYVEVDPGLEPMGDEEDAMLGEAFHVKENSRLGCQLHIMPQMEGLAVAIAPYP</sequence>
<keyword evidence="2" id="KW-0479">Metal-binding</keyword>
<dbReference type="Proteomes" id="UP001108025">
    <property type="component" value="Unassembled WGS sequence"/>
</dbReference>
<keyword evidence="4" id="KW-0411">Iron-sulfur</keyword>
<dbReference type="GO" id="GO:0051537">
    <property type="term" value="F:2 iron, 2 sulfur cluster binding"/>
    <property type="evidence" value="ECO:0007669"/>
    <property type="project" value="UniProtKB-KW"/>
</dbReference>